<dbReference type="EMBL" id="MLKD01000002">
    <property type="protein sequence ID" value="OQE29624.1"/>
    <property type="molecule type" value="Genomic_DNA"/>
</dbReference>
<dbReference type="OrthoDB" id="5215637at2759"/>
<evidence type="ECO:0000313" key="4">
    <source>
        <dbReference type="EMBL" id="OQE29624.1"/>
    </source>
</evidence>
<keyword evidence="2" id="KW-0812">Transmembrane</keyword>
<proteinExistence type="predicted"/>
<protein>
    <recommendedName>
        <fullName evidence="6">Mid2 domain-containing protein</fullName>
    </recommendedName>
</protein>
<evidence type="ECO:0008006" key="6">
    <source>
        <dbReference type="Google" id="ProtNLM"/>
    </source>
</evidence>
<feature type="transmembrane region" description="Helical" evidence="2">
    <location>
        <begin position="195"/>
        <end position="217"/>
    </location>
</feature>
<evidence type="ECO:0000313" key="5">
    <source>
        <dbReference type="Proteomes" id="UP000191285"/>
    </source>
</evidence>
<dbReference type="AlphaFoldDB" id="A0A1V6TUH0"/>
<dbReference type="Proteomes" id="UP000191285">
    <property type="component" value="Unassembled WGS sequence"/>
</dbReference>
<feature type="region of interest" description="Disordered" evidence="1">
    <location>
        <begin position="156"/>
        <end position="193"/>
    </location>
</feature>
<organism evidence="4 5">
    <name type="scientific">Penicillium steckii</name>
    <dbReference type="NCBI Taxonomy" id="303698"/>
    <lineage>
        <taxon>Eukaryota</taxon>
        <taxon>Fungi</taxon>
        <taxon>Dikarya</taxon>
        <taxon>Ascomycota</taxon>
        <taxon>Pezizomycotina</taxon>
        <taxon>Eurotiomycetes</taxon>
        <taxon>Eurotiomycetidae</taxon>
        <taxon>Eurotiales</taxon>
        <taxon>Aspergillaceae</taxon>
        <taxon>Penicillium</taxon>
    </lineage>
</organism>
<keyword evidence="2" id="KW-0472">Membrane</keyword>
<name>A0A1V6TUH0_9EURO</name>
<feature type="signal peptide" evidence="3">
    <location>
        <begin position="1"/>
        <end position="26"/>
    </location>
</feature>
<feature type="compositionally biased region" description="Low complexity" evidence="1">
    <location>
        <begin position="156"/>
        <end position="191"/>
    </location>
</feature>
<gene>
    <name evidence="4" type="ORF">PENSTE_c002G08046</name>
</gene>
<evidence type="ECO:0000256" key="2">
    <source>
        <dbReference type="SAM" id="Phobius"/>
    </source>
</evidence>
<feature type="chain" id="PRO_5013026024" description="Mid2 domain-containing protein" evidence="3">
    <location>
        <begin position="27"/>
        <end position="281"/>
    </location>
</feature>
<reference evidence="5" key="1">
    <citation type="journal article" date="2017" name="Nat. Microbiol.">
        <title>Global analysis of biosynthetic gene clusters reveals vast potential of secondary metabolite production in Penicillium species.</title>
        <authorList>
            <person name="Nielsen J.C."/>
            <person name="Grijseels S."/>
            <person name="Prigent S."/>
            <person name="Ji B."/>
            <person name="Dainat J."/>
            <person name="Nielsen K.F."/>
            <person name="Frisvad J.C."/>
            <person name="Workman M."/>
            <person name="Nielsen J."/>
        </authorList>
    </citation>
    <scope>NUCLEOTIDE SEQUENCE [LARGE SCALE GENOMIC DNA]</scope>
    <source>
        <strain evidence="5">IBT 24891</strain>
    </source>
</reference>
<keyword evidence="5" id="KW-1185">Reference proteome</keyword>
<feature type="region of interest" description="Disordered" evidence="1">
    <location>
        <begin position="251"/>
        <end position="281"/>
    </location>
</feature>
<comment type="caution">
    <text evidence="4">The sequence shown here is derived from an EMBL/GenBank/DDBJ whole genome shotgun (WGS) entry which is preliminary data.</text>
</comment>
<keyword evidence="2" id="KW-1133">Transmembrane helix</keyword>
<accession>A0A1V6TUH0</accession>
<keyword evidence="3" id="KW-0732">Signal</keyword>
<dbReference type="STRING" id="303698.A0A1V6TUH0"/>
<sequence length="281" mass="29477">MVSPQMRSRSWPLIVSFLLWTASSFADDRKCYNPDSSQAKNDVPCTDDDNTFCCNENDICMSNGLCYLQQTSGFALSRASCTDLSWSSCGSYKYCFDYNQDSGFPIVAANYAGNKTTHCCGQATWDNGTVTCPMKTVSVPIGTAIPGRAALAVSSTNSSNSSCPTETSTSNSDSNSSSSSGSGAGSGSSSSRETAIGAGVGVPLGVIALASLAWAFWERRGRIQALKQTTAAAETGQQYQQMAYRSPPVELQGPEVELSGSPAATEIGSEGYPKPHSSAVS</sequence>
<evidence type="ECO:0000256" key="1">
    <source>
        <dbReference type="SAM" id="MobiDB-lite"/>
    </source>
</evidence>
<evidence type="ECO:0000256" key="3">
    <source>
        <dbReference type="SAM" id="SignalP"/>
    </source>
</evidence>